<gene>
    <name evidence="2" type="ORF">SAMN05216261_2320</name>
</gene>
<protein>
    <submittedName>
        <fullName evidence="2">Uncharacterized protein</fullName>
    </submittedName>
</protein>
<dbReference type="Proteomes" id="UP000184396">
    <property type="component" value="Unassembled WGS sequence"/>
</dbReference>
<sequence>MSESKKYPDSDIVLFFLGPVYLILVKLSGTYNPTYNSGLKRSKDDKMGRKLILMSLGTVFYVVLIIVLTSYDL</sequence>
<evidence type="ECO:0000313" key="3">
    <source>
        <dbReference type="Proteomes" id="UP000184396"/>
    </source>
</evidence>
<evidence type="ECO:0000256" key="1">
    <source>
        <dbReference type="SAM" id="Phobius"/>
    </source>
</evidence>
<proteinExistence type="predicted"/>
<dbReference type="EMBL" id="FQYK01000005">
    <property type="protein sequence ID" value="SHI95459.1"/>
    <property type="molecule type" value="Genomic_DNA"/>
</dbReference>
<feature type="transmembrane region" description="Helical" evidence="1">
    <location>
        <begin position="51"/>
        <end position="71"/>
    </location>
</feature>
<accession>A0A1M6FCW5</accession>
<evidence type="ECO:0000313" key="2">
    <source>
        <dbReference type="EMBL" id="SHI95459.1"/>
    </source>
</evidence>
<keyword evidence="1" id="KW-0812">Transmembrane</keyword>
<feature type="transmembrane region" description="Helical" evidence="1">
    <location>
        <begin position="12"/>
        <end position="31"/>
    </location>
</feature>
<keyword evidence="1" id="KW-1133">Transmembrane helix</keyword>
<organism evidence="2 3">
    <name type="scientific">Algibacter luteus</name>
    <dbReference type="NCBI Taxonomy" id="1178825"/>
    <lineage>
        <taxon>Bacteria</taxon>
        <taxon>Pseudomonadati</taxon>
        <taxon>Bacteroidota</taxon>
        <taxon>Flavobacteriia</taxon>
        <taxon>Flavobacteriales</taxon>
        <taxon>Flavobacteriaceae</taxon>
        <taxon>Algibacter</taxon>
    </lineage>
</organism>
<keyword evidence="1" id="KW-0472">Membrane</keyword>
<dbReference type="STRING" id="1178825.SAMN05216261_2320"/>
<reference evidence="2 3" key="1">
    <citation type="submission" date="2016-11" db="EMBL/GenBank/DDBJ databases">
        <authorList>
            <person name="Jaros S."/>
            <person name="Januszkiewicz K."/>
            <person name="Wedrychowicz H."/>
        </authorList>
    </citation>
    <scope>NUCLEOTIDE SEQUENCE [LARGE SCALE GENOMIC DNA]</scope>
    <source>
        <strain evidence="2 3">CGMCC 1.12213</strain>
    </source>
</reference>
<keyword evidence="3" id="KW-1185">Reference proteome</keyword>
<name>A0A1M6FCW5_9FLAO</name>
<dbReference type="AlphaFoldDB" id="A0A1M6FCW5"/>